<dbReference type="KEGG" id="gba:J421_0550"/>
<name>W0RCA8_9BACT</name>
<dbReference type="HOGENOM" id="CLU_1701719_0_0_0"/>
<evidence type="ECO:0000256" key="1">
    <source>
        <dbReference type="SAM" id="MobiDB-lite"/>
    </source>
</evidence>
<keyword evidence="3" id="KW-1185">Reference proteome</keyword>
<dbReference type="Proteomes" id="UP000019151">
    <property type="component" value="Chromosome"/>
</dbReference>
<dbReference type="EMBL" id="CP007128">
    <property type="protein sequence ID" value="AHG88087.1"/>
    <property type="molecule type" value="Genomic_DNA"/>
</dbReference>
<reference evidence="2 3" key="1">
    <citation type="journal article" date="2014" name="Genome Announc.">
        <title>Genome Sequence and Methylome of Soil Bacterium Gemmatirosa kalamazoonensis KBS708T, a Member of the Rarely Cultivated Gemmatimonadetes Phylum.</title>
        <authorList>
            <person name="Debruyn J.M."/>
            <person name="Radosevich M."/>
            <person name="Wommack K.E."/>
            <person name="Polson S.W."/>
            <person name="Hauser L.J."/>
            <person name="Fawaz M.N."/>
            <person name="Korlach J."/>
            <person name="Tsai Y.C."/>
        </authorList>
    </citation>
    <scope>NUCLEOTIDE SEQUENCE [LARGE SCALE GENOMIC DNA]</scope>
    <source>
        <strain evidence="2 3">KBS708</strain>
    </source>
</reference>
<sequence>MPAHALGSVRTGPPDLHCLVQRGSAPEMRLDLYAAPGAQLYVYHQALEIGDLLAVGFGHEVHLVPPWPGAPRTITLRSYFVSLHRSTDALYIASGEDVTRVDADGSVRWTSPQIAADGVRVEIITDDEIAGEADEDPPGGWYPFRLDARDGTPC</sequence>
<gene>
    <name evidence="2" type="ORF">J421_0550</name>
</gene>
<dbReference type="eggNOG" id="ENOG5033F5W">
    <property type="taxonomic scope" value="Bacteria"/>
</dbReference>
<accession>W0RCA8</accession>
<dbReference type="AlphaFoldDB" id="W0RCA8"/>
<dbReference type="InParanoid" id="W0RCA8"/>
<evidence type="ECO:0000313" key="2">
    <source>
        <dbReference type="EMBL" id="AHG88087.1"/>
    </source>
</evidence>
<protein>
    <submittedName>
        <fullName evidence="2">Uncharacterized protein</fullName>
    </submittedName>
</protein>
<evidence type="ECO:0000313" key="3">
    <source>
        <dbReference type="Proteomes" id="UP000019151"/>
    </source>
</evidence>
<dbReference type="STRING" id="861299.J421_0550"/>
<organism evidence="2 3">
    <name type="scientific">Gemmatirosa kalamazoonensis</name>
    <dbReference type="NCBI Taxonomy" id="861299"/>
    <lineage>
        <taxon>Bacteria</taxon>
        <taxon>Pseudomonadati</taxon>
        <taxon>Gemmatimonadota</taxon>
        <taxon>Gemmatimonadia</taxon>
        <taxon>Gemmatimonadales</taxon>
        <taxon>Gemmatimonadaceae</taxon>
        <taxon>Gemmatirosa</taxon>
    </lineage>
</organism>
<proteinExistence type="predicted"/>
<feature type="region of interest" description="Disordered" evidence="1">
    <location>
        <begin position="130"/>
        <end position="154"/>
    </location>
</feature>